<comment type="subcellular location">
    <subcellularLocation>
        <location evidence="1">Membrane</location>
        <topology evidence="1">Multi-pass membrane protein</topology>
    </subcellularLocation>
</comment>
<evidence type="ECO:0000256" key="6">
    <source>
        <dbReference type="SAM" id="MobiDB-lite"/>
    </source>
</evidence>
<gene>
    <name evidence="10" type="ORF">UY3_18257</name>
</gene>
<sequence>MPELALSQPQEEKAQRIVKGSSFQISHLRSSHSPAQANYLKPRNAQRVPDGVGPTNRAEGEKEAGTSGNGLFSSRNTECVRTGLGFSSDIYVAIPVRKDYLGKHLQDQVYKQPPDASVKYSSKVGGFSWENCGNGTDPFVIKSLSVTPDPIHIPGDLKVSVAVSSGVDIVSPLKAVFTVEKKVVDIWIKVPCLDNIGSCTYSGLCGILDNVIPPGTPCPEPLLSYGIPCHCPFKQGAGPVTMGEPKKAQAGSTEVTRAGSVELAAVAVPAVFVSPATMSTRRLRSEDYKDYSSTEATPDGSPPEGINGFASPESYQRFGESNGTTWFQTLIHLVKGNIGTGLLGLPLAVKNAGIVLGPLSLLVMGIAAVHCMGILVKCAHHFCNKYQRPFVDYGDAVMYGLEASPSAWLRTHAIWGRYVVGFFLILTQLGFCCVYFVFLADNLKQVISAANGTTNDCHSNKTTVLTPTMDSRLFILSLLPFLVLLVYIRNLKILSIFSMLANLAMLSSLIMINWYIITGIPDPSNLPLVAGWKTYPLFFGTAIFAFEGIGVVLPLENKMKNPRHFPVILYVGMAIVTFLYISLGTLGYLRFGASIQASITLNLPDCWLYQSVKLLYSIGIFFTYALQFYVAAEIIVPGAVSQVPERWALWVNLLLRTCLVCVTCLLAILIPRLDIVISLVGSVSSSALALIIPPLLEITTYYSDGIHPITVAKNFLISILGLAGFVVGTYESLWALATPPIANTTRALV</sequence>
<dbReference type="SUPFAM" id="SSF63707">
    <property type="entry name" value="Ganglioside M2 (gm2) activator"/>
    <property type="match status" value="1"/>
</dbReference>
<dbReference type="STRING" id="8469.M7APK2"/>
<dbReference type="PANTHER" id="PTHR22950:SF188">
    <property type="entry name" value="PROTON-COUPLED AMINO ACID TRANSPORTER 1"/>
    <property type="match status" value="1"/>
</dbReference>
<protein>
    <submittedName>
        <fullName evidence="10">Proton-coupled amino acid transporter 1</fullName>
    </submittedName>
</protein>
<feature type="transmembrane region" description="Helical" evidence="7">
    <location>
        <begin position="537"/>
        <end position="555"/>
    </location>
</feature>
<dbReference type="InterPro" id="IPR036846">
    <property type="entry name" value="GM2-AP_sf"/>
</dbReference>
<dbReference type="AlphaFoldDB" id="M7APK2"/>
<feature type="transmembrane region" description="Helical" evidence="7">
    <location>
        <begin position="716"/>
        <end position="737"/>
    </location>
</feature>
<evidence type="ECO:0000256" key="3">
    <source>
        <dbReference type="ARBA" id="ARBA00022729"/>
    </source>
</evidence>
<keyword evidence="5 7" id="KW-0472">Membrane</keyword>
<feature type="transmembrane region" description="Helical" evidence="7">
    <location>
        <begin position="418"/>
        <end position="438"/>
    </location>
</feature>
<dbReference type="Pfam" id="PF02221">
    <property type="entry name" value="E1_DerP2_DerF2"/>
    <property type="match status" value="1"/>
</dbReference>
<dbReference type="InterPro" id="IPR003172">
    <property type="entry name" value="ML_dom"/>
</dbReference>
<dbReference type="GO" id="GO:0015193">
    <property type="term" value="F:L-proline transmembrane transporter activity"/>
    <property type="evidence" value="ECO:0007669"/>
    <property type="project" value="TreeGrafter"/>
</dbReference>
<feature type="transmembrane region" description="Helical" evidence="7">
    <location>
        <begin position="500"/>
        <end position="517"/>
    </location>
</feature>
<name>M7APK2_CHEMY</name>
<feature type="compositionally biased region" description="Polar residues" evidence="6">
    <location>
        <begin position="25"/>
        <end position="36"/>
    </location>
</feature>
<feature type="domain" description="MD-2-related lipid-recognition" evidence="9">
    <location>
        <begin position="127"/>
        <end position="237"/>
    </location>
</feature>
<dbReference type="InterPro" id="IPR013057">
    <property type="entry name" value="AA_transpt_TM"/>
</dbReference>
<evidence type="ECO:0000256" key="4">
    <source>
        <dbReference type="ARBA" id="ARBA00022989"/>
    </source>
</evidence>
<evidence type="ECO:0000256" key="7">
    <source>
        <dbReference type="SAM" id="Phobius"/>
    </source>
</evidence>
<feature type="transmembrane region" description="Helical" evidence="7">
    <location>
        <begin position="647"/>
        <end position="669"/>
    </location>
</feature>
<evidence type="ECO:0000259" key="8">
    <source>
        <dbReference type="Pfam" id="PF01490"/>
    </source>
</evidence>
<evidence type="ECO:0000256" key="5">
    <source>
        <dbReference type="ARBA" id="ARBA00023136"/>
    </source>
</evidence>
<feature type="transmembrane region" description="Helical" evidence="7">
    <location>
        <begin position="567"/>
        <end position="589"/>
    </location>
</feature>
<evidence type="ECO:0000313" key="10">
    <source>
        <dbReference type="EMBL" id="EMP24710.1"/>
    </source>
</evidence>
<keyword evidence="4 7" id="KW-1133">Transmembrane helix</keyword>
<feature type="domain" description="Amino acid transporter transmembrane" evidence="8">
    <location>
        <begin position="323"/>
        <end position="732"/>
    </location>
</feature>
<dbReference type="PANTHER" id="PTHR22950">
    <property type="entry name" value="AMINO ACID TRANSPORTER"/>
    <property type="match status" value="1"/>
</dbReference>
<keyword evidence="3" id="KW-0732">Signal</keyword>
<accession>M7APK2</accession>
<dbReference type="GO" id="GO:0015187">
    <property type="term" value="F:glycine transmembrane transporter activity"/>
    <property type="evidence" value="ECO:0007669"/>
    <property type="project" value="TreeGrafter"/>
</dbReference>
<dbReference type="eggNOG" id="KOG1304">
    <property type="taxonomic scope" value="Eukaryota"/>
</dbReference>
<evidence type="ECO:0000313" key="11">
    <source>
        <dbReference type="Proteomes" id="UP000031443"/>
    </source>
</evidence>
<evidence type="ECO:0000256" key="1">
    <source>
        <dbReference type="ARBA" id="ARBA00004141"/>
    </source>
</evidence>
<dbReference type="GO" id="GO:0005280">
    <property type="term" value="F:amino acid:proton symporter activity"/>
    <property type="evidence" value="ECO:0007669"/>
    <property type="project" value="TreeGrafter"/>
</dbReference>
<feature type="transmembrane region" description="Helical" evidence="7">
    <location>
        <begin position="614"/>
        <end position="635"/>
    </location>
</feature>
<dbReference type="EMBL" id="KB598657">
    <property type="protein sequence ID" value="EMP24710.1"/>
    <property type="molecule type" value="Genomic_DNA"/>
</dbReference>
<feature type="transmembrane region" description="Helical" evidence="7">
    <location>
        <begin position="675"/>
        <end position="696"/>
    </location>
</feature>
<feature type="transmembrane region" description="Helical" evidence="7">
    <location>
        <begin position="471"/>
        <end position="488"/>
    </location>
</feature>
<dbReference type="GO" id="GO:0015180">
    <property type="term" value="F:L-alanine transmembrane transporter activity"/>
    <property type="evidence" value="ECO:0007669"/>
    <property type="project" value="TreeGrafter"/>
</dbReference>
<feature type="region of interest" description="Disordered" evidence="6">
    <location>
        <begin position="25"/>
        <end position="70"/>
    </location>
</feature>
<keyword evidence="11" id="KW-1185">Reference proteome</keyword>
<dbReference type="GO" id="GO:0005774">
    <property type="term" value="C:vacuolar membrane"/>
    <property type="evidence" value="ECO:0007669"/>
    <property type="project" value="TreeGrafter"/>
</dbReference>
<organism evidence="10 11">
    <name type="scientific">Chelonia mydas</name>
    <name type="common">Green sea-turtle</name>
    <name type="synonym">Chelonia agassizi</name>
    <dbReference type="NCBI Taxonomy" id="8469"/>
    <lineage>
        <taxon>Eukaryota</taxon>
        <taxon>Metazoa</taxon>
        <taxon>Chordata</taxon>
        <taxon>Craniata</taxon>
        <taxon>Vertebrata</taxon>
        <taxon>Euteleostomi</taxon>
        <taxon>Archelosauria</taxon>
        <taxon>Testudinata</taxon>
        <taxon>Testudines</taxon>
        <taxon>Cryptodira</taxon>
        <taxon>Durocryptodira</taxon>
        <taxon>Americhelydia</taxon>
        <taxon>Chelonioidea</taxon>
        <taxon>Cheloniidae</taxon>
        <taxon>Chelonia</taxon>
    </lineage>
</organism>
<dbReference type="Proteomes" id="UP000031443">
    <property type="component" value="Unassembled WGS sequence"/>
</dbReference>
<evidence type="ECO:0000259" key="9">
    <source>
        <dbReference type="Pfam" id="PF02221"/>
    </source>
</evidence>
<feature type="region of interest" description="Disordered" evidence="6">
    <location>
        <begin position="284"/>
        <end position="307"/>
    </location>
</feature>
<keyword evidence="2 7" id="KW-0812">Transmembrane</keyword>
<evidence type="ECO:0000256" key="2">
    <source>
        <dbReference type="ARBA" id="ARBA00022692"/>
    </source>
</evidence>
<dbReference type="Pfam" id="PF01490">
    <property type="entry name" value="Aa_trans"/>
    <property type="match status" value="1"/>
</dbReference>
<reference evidence="11" key="1">
    <citation type="journal article" date="2013" name="Nat. Genet.">
        <title>The draft genomes of soft-shell turtle and green sea turtle yield insights into the development and evolution of the turtle-specific body plan.</title>
        <authorList>
            <person name="Wang Z."/>
            <person name="Pascual-Anaya J."/>
            <person name="Zadissa A."/>
            <person name="Li W."/>
            <person name="Niimura Y."/>
            <person name="Huang Z."/>
            <person name="Li C."/>
            <person name="White S."/>
            <person name="Xiong Z."/>
            <person name="Fang D."/>
            <person name="Wang B."/>
            <person name="Ming Y."/>
            <person name="Chen Y."/>
            <person name="Zheng Y."/>
            <person name="Kuraku S."/>
            <person name="Pignatelli M."/>
            <person name="Herrero J."/>
            <person name="Beal K."/>
            <person name="Nozawa M."/>
            <person name="Li Q."/>
            <person name="Wang J."/>
            <person name="Zhang H."/>
            <person name="Yu L."/>
            <person name="Shigenobu S."/>
            <person name="Wang J."/>
            <person name="Liu J."/>
            <person name="Flicek P."/>
            <person name="Searle S."/>
            <person name="Wang J."/>
            <person name="Kuratani S."/>
            <person name="Yin Y."/>
            <person name="Aken B."/>
            <person name="Zhang G."/>
            <person name="Irie N."/>
        </authorList>
    </citation>
    <scope>NUCLEOTIDE SEQUENCE [LARGE SCALE GENOMIC DNA]</scope>
</reference>
<dbReference type="Gene3D" id="2.70.220.10">
    <property type="entry name" value="Ganglioside GM2 activator"/>
    <property type="match status" value="1"/>
</dbReference>
<feature type="transmembrane region" description="Helical" evidence="7">
    <location>
        <begin position="355"/>
        <end position="376"/>
    </location>
</feature>
<proteinExistence type="predicted"/>